<dbReference type="AlphaFoldDB" id="A0A5J5EGE9"/>
<dbReference type="OrthoDB" id="629492at2759"/>
<dbReference type="EMBL" id="VXIS01000374">
    <property type="protein sequence ID" value="KAA8894019.1"/>
    <property type="molecule type" value="Genomic_DNA"/>
</dbReference>
<organism evidence="4 5">
    <name type="scientific">Sphaerosporella brunnea</name>
    <dbReference type="NCBI Taxonomy" id="1250544"/>
    <lineage>
        <taxon>Eukaryota</taxon>
        <taxon>Fungi</taxon>
        <taxon>Dikarya</taxon>
        <taxon>Ascomycota</taxon>
        <taxon>Pezizomycotina</taxon>
        <taxon>Pezizomycetes</taxon>
        <taxon>Pezizales</taxon>
        <taxon>Pyronemataceae</taxon>
        <taxon>Sphaerosporella</taxon>
    </lineage>
</organism>
<dbReference type="InParanoid" id="A0A5J5EGE9"/>
<evidence type="ECO:0000313" key="5">
    <source>
        <dbReference type="Proteomes" id="UP000326924"/>
    </source>
</evidence>
<dbReference type="CDD" id="cd09917">
    <property type="entry name" value="F-box_SF"/>
    <property type="match status" value="1"/>
</dbReference>
<keyword evidence="2" id="KW-0802">TPR repeat</keyword>
<dbReference type="PROSITE" id="PS50181">
    <property type="entry name" value="FBOX"/>
    <property type="match status" value="1"/>
</dbReference>
<sequence>MSTFSTRSRSSTFMPSTDIRAKELQAAGLTSYRKGNYKAALSELSEALPLAVSVTLQLSILDNRAAVQEKLGNDHLRPALKDARKMMVLQKTSAKGYLRAGKILQLMGRLDVALETYKYGLKLLSKEDTEGKQLLDGMHEKVKGRLEAMDGSQEATRLDPLKMLPFELVDMIFKYLPFETLMVLQRVSCGWREFLVEYYRSYTVLDFSAAKRTVSKFTIKTYLGRARSAVTKAILKKTDQETLSAVATRCKKLSELVITPTSGLISGSIVNAVKQAINLTILELSCETTSSAVVDIIKYSKNLESLCCRRIIPSSRFDWDGREIRRLKKLSLTWYSIDNHYPPYVRSTFDQMLEFLPTLEVLELVKSQLGLFPMPPDLSVLSCLETLVLRGTDIWRFPKVPGSLRRLDLSENPSLRYRIDQDDVIPALDSFSISANPTIDNDELLAILSTTSQNLSLRHLDIGMCPRIDADYLNWLLDAGLGDNLEFFSLHGNPTFGDQLTRELGRLRNLKRLDIGNTKISSIGVSNLLYQGDSKLEWLGLDYCPNVMRDAITLATSMGVRASHKVEQLKGGRKVRY</sequence>
<dbReference type="SUPFAM" id="SSF48452">
    <property type="entry name" value="TPR-like"/>
    <property type="match status" value="1"/>
</dbReference>
<evidence type="ECO:0000256" key="1">
    <source>
        <dbReference type="ARBA" id="ARBA00022737"/>
    </source>
</evidence>
<dbReference type="Pfam" id="PF00646">
    <property type="entry name" value="F-box"/>
    <property type="match status" value="1"/>
</dbReference>
<keyword evidence="5" id="KW-1185">Reference proteome</keyword>
<gene>
    <name evidence="4" type="ORF">FN846DRAFT_976289</name>
</gene>
<accession>A0A5J5EGE9</accession>
<dbReference type="Gene3D" id="1.20.1280.50">
    <property type="match status" value="1"/>
</dbReference>
<dbReference type="Proteomes" id="UP000326924">
    <property type="component" value="Unassembled WGS sequence"/>
</dbReference>
<comment type="caution">
    <text evidence="4">The sequence shown here is derived from an EMBL/GenBank/DDBJ whole genome shotgun (WGS) entry which is preliminary data.</text>
</comment>
<dbReference type="SUPFAM" id="SSF52047">
    <property type="entry name" value="RNI-like"/>
    <property type="match status" value="1"/>
</dbReference>
<dbReference type="GO" id="GO:0051879">
    <property type="term" value="F:Hsp90 protein binding"/>
    <property type="evidence" value="ECO:0007669"/>
    <property type="project" value="TreeGrafter"/>
</dbReference>
<dbReference type="PANTHER" id="PTHR22904">
    <property type="entry name" value="TPR REPEAT CONTAINING PROTEIN"/>
    <property type="match status" value="1"/>
</dbReference>
<dbReference type="SUPFAM" id="SSF81383">
    <property type="entry name" value="F-box domain"/>
    <property type="match status" value="1"/>
</dbReference>
<dbReference type="SMART" id="SM00256">
    <property type="entry name" value="FBOX"/>
    <property type="match status" value="1"/>
</dbReference>
<evidence type="ECO:0000256" key="2">
    <source>
        <dbReference type="ARBA" id="ARBA00022803"/>
    </source>
</evidence>
<evidence type="ECO:0000259" key="3">
    <source>
        <dbReference type="PROSITE" id="PS50181"/>
    </source>
</evidence>
<keyword evidence="1" id="KW-0677">Repeat</keyword>
<proteinExistence type="predicted"/>
<dbReference type="Gene3D" id="1.25.40.10">
    <property type="entry name" value="Tetratricopeptide repeat domain"/>
    <property type="match status" value="1"/>
</dbReference>
<feature type="domain" description="F-box" evidence="3">
    <location>
        <begin position="158"/>
        <end position="205"/>
    </location>
</feature>
<dbReference type="InterPro" id="IPR036047">
    <property type="entry name" value="F-box-like_dom_sf"/>
</dbReference>
<name>A0A5J5EGE9_9PEZI</name>
<dbReference type="InterPro" id="IPR001810">
    <property type="entry name" value="F-box_dom"/>
</dbReference>
<dbReference type="Gene3D" id="3.80.10.10">
    <property type="entry name" value="Ribonuclease Inhibitor"/>
    <property type="match status" value="1"/>
</dbReference>
<dbReference type="InterPro" id="IPR032675">
    <property type="entry name" value="LRR_dom_sf"/>
</dbReference>
<reference evidence="4 5" key="1">
    <citation type="submission" date="2019-09" db="EMBL/GenBank/DDBJ databases">
        <title>Draft genome of the ectomycorrhizal ascomycete Sphaerosporella brunnea.</title>
        <authorList>
            <consortium name="DOE Joint Genome Institute"/>
            <person name="Benucci G.M."/>
            <person name="Marozzi G."/>
            <person name="Antonielli L."/>
            <person name="Sanchez S."/>
            <person name="Marco P."/>
            <person name="Wang X."/>
            <person name="Falini L.B."/>
            <person name="Barry K."/>
            <person name="Haridas S."/>
            <person name="Lipzen A."/>
            <person name="Labutti K."/>
            <person name="Grigoriev I.V."/>
            <person name="Murat C."/>
            <person name="Martin F."/>
            <person name="Albertini E."/>
            <person name="Donnini D."/>
            <person name="Bonito G."/>
        </authorList>
    </citation>
    <scope>NUCLEOTIDE SEQUENCE [LARGE SCALE GENOMIC DNA]</scope>
    <source>
        <strain evidence="4 5">Sb_GMNB300</strain>
    </source>
</reference>
<evidence type="ECO:0000313" key="4">
    <source>
        <dbReference type="EMBL" id="KAA8894019.1"/>
    </source>
</evidence>
<protein>
    <recommendedName>
        <fullName evidence="3">F-box domain-containing protein</fullName>
    </recommendedName>
</protein>
<dbReference type="PANTHER" id="PTHR22904:SF523">
    <property type="entry name" value="STRESS-INDUCED-PHOSPHOPROTEIN 1"/>
    <property type="match status" value="1"/>
</dbReference>
<dbReference type="InterPro" id="IPR011990">
    <property type="entry name" value="TPR-like_helical_dom_sf"/>
</dbReference>